<name>A0A645BSX7_9ZZZZ</name>
<dbReference type="AlphaFoldDB" id="A0A645BSX7"/>
<feature type="domain" description="Methyltransferase FkbM" evidence="1">
    <location>
        <begin position="62"/>
        <end position="216"/>
    </location>
</feature>
<proteinExistence type="predicted"/>
<dbReference type="SUPFAM" id="SSF53335">
    <property type="entry name" value="S-adenosyl-L-methionine-dependent methyltransferases"/>
    <property type="match status" value="1"/>
</dbReference>
<dbReference type="Gene3D" id="3.40.50.150">
    <property type="entry name" value="Vaccinia Virus protein VP39"/>
    <property type="match status" value="1"/>
</dbReference>
<dbReference type="Pfam" id="PF05050">
    <property type="entry name" value="Methyltransf_21"/>
    <property type="match status" value="1"/>
</dbReference>
<sequence length="240" mass="28957">MSVKNILKKRFPFIVRVKAAWVEWRFNHRSRHAYAIYRWNRNQCKNRLWDEQSLDSDSVVFDLGGYVGDWTAKMLEKNPNSQYYIFEPVHSFYEGLIDRFRKLENVRVFCLGLEDQSSSQIIKLDADASSIYPNNKGKDCKTEEIQFVCMHDFLLENGISRISLMKVNIEGGEYNLLEHVLQTGDIKKIQHIVIQFHNIPNIQSYKRMKEIRRRLRKTHRIEWAYYPFVWDKWNLRRKYL</sequence>
<reference evidence="2" key="1">
    <citation type="submission" date="2019-08" db="EMBL/GenBank/DDBJ databases">
        <authorList>
            <person name="Kucharzyk K."/>
            <person name="Murdoch R.W."/>
            <person name="Higgins S."/>
            <person name="Loffler F."/>
        </authorList>
    </citation>
    <scope>NUCLEOTIDE SEQUENCE</scope>
</reference>
<comment type="caution">
    <text evidence="2">The sequence shown here is derived from an EMBL/GenBank/DDBJ whole genome shotgun (WGS) entry which is preliminary data.</text>
</comment>
<evidence type="ECO:0000313" key="2">
    <source>
        <dbReference type="EMBL" id="MPM68530.1"/>
    </source>
</evidence>
<dbReference type="InterPro" id="IPR006342">
    <property type="entry name" value="FkbM_mtfrase"/>
</dbReference>
<organism evidence="2">
    <name type="scientific">bioreactor metagenome</name>
    <dbReference type="NCBI Taxonomy" id="1076179"/>
    <lineage>
        <taxon>unclassified sequences</taxon>
        <taxon>metagenomes</taxon>
        <taxon>ecological metagenomes</taxon>
    </lineage>
</organism>
<dbReference type="NCBIfam" id="TIGR01444">
    <property type="entry name" value="fkbM_fam"/>
    <property type="match status" value="1"/>
</dbReference>
<dbReference type="InterPro" id="IPR029063">
    <property type="entry name" value="SAM-dependent_MTases_sf"/>
</dbReference>
<accession>A0A645BSX7</accession>
<gene>
    <name evidence="2" type="ORF">SDC9_115463</name>
</gene>
<dbReference type="EMBL" id="VSSQ01022308">
    <property type="protein sequence ID" value="MPM68530.1"/>
    <property type="molecule type" value="Genomic_DNA"/>
</dbReference>
<protein>
    <recommendedName>
        <fullName evidence="1">Methyltransferase FkbM domain-containing protein</fullName>
    </recommendedName>
</protein>
<evidence type="ECO:0000259" key="1">
    <source>
        <dbReference type="Pfam" id="PF05050"/>
    </source>
</evidence>